<proteinExistence type="predicted"/>
<organism evidence="3">
    <name type="scientific">marine metagenome</name>
    <dbReference type="NCBI Taxonomy" id="408172"/>
    <lineage>
        <taxon>unclassified sequences</taxon>
        <taxon>metagenomes</taxon>
        <taxon>ecological metagenomes</taxon>
    </lineage>
</organism>
<dbReference type="GO" id="GO:0000166">
    <property type="term" value="F:nucleotide binding"/>
    <property type="evidence" value="ECO:0007669"/>
    <property type="project" value="InterPro"/>
</dbReference>
<dbReference type="PANTHER" id="PTHR43818">
    <property type="entry name" value="BCDNA.GH03377"/>
    <property type="match status" value="1"/>
</dbReference>
<feature type="domain" description="Gfo/Idh/MocA-like oxidoreductase N-terminal" evidence="2">
    <location>
        <begin position="17"/>
        <end position="112"/>
    </location>
</feature>
<sequence>VEGLAELHELGLTEAPQVVAVCDIDEARARERAAELAAFGPKPRVYVDLEELLAVEDEVEAVDICALHSEHHALAETAMAAGRHVIVEKPLGITVRAARRIIDTAVATRRILAGA</sequence>
<protein>
    <recommendedName>
        <fullName evidence="2">Gfo/Idh/MocA-like oxidoreductase N-terminal domain-containing protein</fullName>
    </recommendedName>
</protein>
<dbReference type="EMBL" id="UINC01063534">
    <property type="protein sequence ID" value="SVB91263.1"/>
    <property type="molecule type" value="Genomic_DNA"/>
</dbReference>
<name>A0A382HXC3_9ZZZZ</name>
<dbReference type="SUPFAM" id="SSF51735">
    <property type="entry name" value="NAD(P)-binding Rossmann-fold domains"/>
    <property type="match status" value="1"/>
</dbReference>
<dbReference type="AlphaFoldDB" id="A0A382HXC3"/>
<dbReference type="Gene3D" id="3.40.50.720">
    <property type="entry name" value="NAD(P)-binding Rossmann-like Domain"/>
    <property type="match status" value="1"/>
</dbReference>
<dbReference type="InterPro" id="IPR036291">
    <property type="entry name" value="NAD(P)-bd_dom_sf"/>
</dbReference>
<dbReference type="InterPro" id="IPR000683">
    <property type="entry name" value="Gfo/Idh/MocA-like_OxRdtase_N"/>
</dbReference>
<feature type="non-terminal residue" evidence="3">
    <location>
        <position position="115"/>
    </location>
</feature>
<reference evidence="3" key="1">
    <citation type="submission" date="2018-05" db="EMBL/GenBank/DDBJ databases">
        <authorList>
            <person name="Lanie J.A."/>
            <person name="Ng W.-L."/>
            <person name="Kazmierczak K.M."/>
            <person name="Andrzejewski T.M."/>
            <person name="Davidsen T.M."/>
            <person name="Wayne K.J."/>
            <person name="Tettelin H."/>
            <person name="Glass J.I."/>
            <person name="Rusch D."/>
            <person name="Podicherti R."/>
            <person name="Tsui H.-C.T."/>
            <person name="Winkler M.E."/>
        </authorList>
    </citation>
    <scope>NUCLEOTIDE SEQUENCE</scope>
</reference>
<dbReference type="GO" id="GO:0016491">
    <property type="term" value="F:oxidoreductase activity"/>
    <property type="evidence" value="ECO:0007669"/>
    <property type="project" value="UniProtKB-KW"/>
</dbReference>
<dbReference type="InterPro" id="IPR050463">
    <property type="entry name" value="Gfo/Idh/MocA_oxidrdct_glycsds"/>
</dbReference>
<evidence type="ECO:0000256" key="1">
    <source>
        <dbReference type="ARBA" id="ARBA00023002"/>
    </source>
</evidence>
<feature type="non-terminal residue" evidence="3">
    <location>
        <position position="1"/>
    </location>
</feature>
<keyword evidence="1" id="KW-0560">Oxidoreductase</keyword>
<accession>A0A382HXC3</accession>
<evidence type="ECO:0000259" key="2">
    <source>
        <dbReference type="Pfam" id="PF01408"/>
    </source>
</evidence>
<evidence type="ECO:0000313" key="3">
    <source>
        <dbReference type="EMBL" id="SVB91263.1"/>
    </source>
</evidence>
<dbReference type="PANTHER" id="PTHR43818:SF11">
    <property type="entry name" value="BCDNA.GH03377"/>
    <property type="match status" value="1"/>
</dbReference>
<dbReference type="Pfam" id="PF01408">
    <property type="entry name" value="GFO_IDH_MocA"/>
    <property type="match status" value="1"/>
</dbReference>
<gene>
    <name evidence="3" type="ORF">METZ01_LOCUS244117</name>
</gene>